<dbReference type="Gene3D" id="1.10.10.10">
    <property type="entry name" value="Winged helix-like DNA-binding domain superfamily/Winged helix DNA-binding domain"/>
    <property type="match status" value="1"/>
</dbReference>
<dbReference type="InterPro" id="IPR049480">
    <property type="entry name" value="BVU_1015-like_N"/>
</dbReference>
<dbReference type="InterPro" id="IPR016461">
    <property type="entry name" value="COMT-like"/>
</dbReference>
<dbReference type="PANTHER" id="PTHR43712:SF2">
    <property type="entry name" value="O-METHYLTRANSFERASE CICE"/>
    <property type="match status" value="1"/>
</dbReference>
<dbReference type="InterPro" id="IPR001077">
    <property type="entry name" value="COMT_C"/>
</dbReference>
<comment type="caution">
    <text evidence="6">The sequence shown here is derived from an EMBL/GenBank/DDBJ whole genome shotgun (WGS) entry which is preliminary data.</text>
</comment>
<evidence type="ECO:0000256" key="2">
    <source>
        <dbReference type="ARBA" id="ARBA00022679"/>
    </source>
</evidence>
<dbReference type="GO" id="GO:0032259">
    <property type="term" value="P:methylation"/>
    <property type="evidence" value="ECO:0007669"/>
    <property type="project" value="UniProtKB-KW"/>
</dbReference>
<dbReference type="SUPFAM" id="SSF46785">
    <property type="entry name" value="Winged helix' DNA-binding domain"/>
    <property type="match status" value="1"/>
</dbReference>
<keyword evidence="3" id="KW-0949">S-adenosyl-L-methionine</keyword>
<keyword evidence="2 6" id="KW-0808">Transferase</keyword>
<gene>
    <name evidence="6" type="primary">sfmM2</name>
    <name evidence="6" type="ORF">SIN8267_01636</name>
</gene>
<dbReference type="EMBL" id="CAKLPX010000001">
    <property type="protein sequence ID" value="CAH0991530.1"/>
    <property type="molecule type" value="Genomic_DNA"/>
</dbReference>
<accession>A0ABM9AEA7</accession>
<proteinExistence type="predicted"/>
<dbReference type="EC" id="2.1.1.304" evidence="6"/>
<sequence length="354" mass="39419">MYNSDDMNAKDAKSHAQALAFGPILFQATQALRDLGILTVLDNSPKRQSDCETIAQQCGLSVYGVSVLLDVGLSARVVYLDNGLFTLSKVGFFILHDDMTRVNMDFCQDICYRGMDHLQEAIVTGKPAGLKELGPWPTIYPALSELTPQQKSSWFAFDHFYSDQAFPVLLQQVFAIKPRQIFDIGGNTGRWARKCVEHDNDVEVTIVDLPQQTKTAAAEAEKHGYAERIHTHAIDLLVDDTPIPSGADVYWMSQFLDCFSSEQIVSILHRVKEAMRDDAVVYILELFWDRQAYEAAALSLNCTSLYFTVLANGNSHFYHSEQMLALIEEAGLTVIEQVDGVGLGHSLIKCSKSP</sequence>
<feature type="domain" description="BVU-1015-like N-terminal dimerisation-like" evidence="5">
    <location>
        <begin position="15"/>
        <end position="83"/>
    </location>
</feature>
<keyword evidence="1 6" id="KW-0489">Methyltransferase</keyword>
<dbReference type="Pfam" id="PF00891">
    <property type="entry name" value="Methyltransf_2"/>
    <property type="match status" value="1"/>
</dbReference>
<dbReference type="PROSITE" id="PS51683">
    <property type="entry name" value="SAM_OMT_II"/>
    <property type="match status" value="1"/>
</dbReference>
<keyword evidence="7" id="KW-1185">Reference proteome</keyword>
<dbReference type="InterPro" id="IPR036388">
    <property type="entry name" value="WH-like_DNA-bd_sf"/>
</dbReference>
<organism evidence="6 7">
    <name type="scientific">Sinobacterium norvegicum</name>
    <dbReference type="NCBI Taxonomy" id="1641715"/>
    <lineage>
        <taxon>Bacteria</taxon>
        <taxon>Pseudomonadati</taxon>
        <taxon>Pseudomonadota</taxon>
        <taxon>Gammaproteobacteria</taxon>
        <taxon>Cellvibrionales</taxon>
        <taxon>Spongiibacteraceae</taxon>
        <taxon>Sinobacterium</taxon>
    </lineage>
</organism>
<dbReference type="InterPro" id="IPR036390">
    <property type="entry name" value="WH_DNA-bd_sf"/>
</dbReference>
<evidence type="ECO:0000256" key="1">
    <source>
        <dbReference type="ARBA" id="ARBA00022603"/>
    </source>
</evidence>
<dbReference type="Proteomes" id="UP000838100">
    <property type="component" value="Unassembled WGS sequence"/>
</dbReference>
<evidence type="ECO:0000313" key="6">
    <source>
        <dbReference type="EMBL" id="CAH0991530.1"/>
    </source>
</evidence>
<evidence type="ECO:0000259" key="4">
    <source>
        <dbReference type="Pfam" id="PF00891"/>
    </source>
</evidence>
<dbReference type="RefSeq" id="WP_237444176.1">
    <property type="nucleotide sequence ID" value="NZ_CAKLPX010000001.1"/>
</dbReference>
<dbReference type="Pfam" id="PF21212">
    <property type="entry name" value="Dimerisation2-like_dom"/>
    <property type="match status" value="1"/>
</dbReference>
<dbReference type="SUPFAM" id="SSF53335">
    <property type="entry name" value="S-adenosyl-L-methionine-dependent methyltransferases"/>
    <property type="match status" value="1"/>
</dbReference>
<dbReference type="Gene3D" id="3.40.50.150">
    <property type="entry name" value="Vaccinia Virus protein VP39"/>
    <property type="match status" value="1"/>
</dbReference>
<evidence type="ECO:0000259" key="5">
    <source>
        <dbReference type="Pfam" id="PF21212"/>
    </source>
</evidence>
<name>A0ABM9AEA7_9GAMM</name>
<dbReference type="GO" id="GO:0008168">
    <property type="term" value="F:methyltransferase activity"/>
    <property type="evidence" value="ECO:0007669"/>
    <property type="project" value="UniProtKB-KW"/>
</dbReference>
<feature type="domain" description="O-methyltransferase C-terminal" evidence="4">
    <location>
        <begin position="179"/>
        <end position="331"/>
    </location>
</feature>
<reference evidence="6" key="1">
    <citation type="submission" date="2021-12" db="EMBL/GenBank/DDBJ databases">
        <authorList>
            <person name="Rodrigo-Torres L."/>
            <person name="Arahal R. D."/>
            <person name="Lucena T."/>
        </authorList>
    </citation>
    <scope>NUCLEOTIDE SEQUENCE</scope>
    <source>
        <strain evidence="6">CECT 8267</strain>
    </source>
</reference>
<protein>
    <submittedName>
        <fullName evidence="6">L-tyrosine C(3)-methyltransferase</fullName>
        <ecNumber evidence="6">2.1.1.304</ecNumber>
    </submittedName>
</protein>
<dbReference type="Gene3D" id="1.20.58.1390">
    <property type="match status" value="1"/>
</dbReference>
<evidence type="ECO:0000256" key="3">
    <source>
        <dbReference type="ARBA" id="ARBA00022691"/>
    </source>
</evidence>
<evidence type="ECO:0000313" key="7">
    <source>
        <dbReference type="Proteomes" id="UP000838100"/>
    </source>
</evidence>
<dbReference type="PANTHER" id="PTHR43712">
    <property type="entry name" value="PUTATIVE (AFU_ORTHOLOGUE AFUA_4G14580)-RELATED"/>
    <property type="match status" value="1"/>
</dbReference>
<dbReference type="InterPro" id="IPR029063">
    <property type="entry name" value="SAM-dependent_MTases_sf"/>
</dbReference>